<evidence type="ECO:0000313" key="4">
    <source>
        <dbReference type="Proteomes" id="UP000265515"/>
    </source>
</evidence>
<feature type="compositionally biased region" description="Basic and acidic residues" evidence="1">
    <location>
        <begin position="440"/>
        <end position="453"/>
    </location>
</feature>
<dbReference type="Gramene" id="GBG60463">
    <property type="protein sequence ID" value="GBG60463"/>
    <property type="gene ID" value="CBR_g5637"/>
</dbReference>
<reference evidence="3 4" key="1">
    <citation type="journal article" date="2018" name="Cell">
        <title>The Chara Genome: Secondary Complexity and Implications for Plant Terrestrialization.</title>
        <authorList>
            <person name="Nishiyama T."/>
            <person name="Sakayama H."/>
            <person name="Vries J.D."/>
            <person name="Buschmann H."/>
            <person name="Saint-Marcoux D."/>
            <person name="Ullrich K.K."/>
            <person name="Haas F.B."/>
            <person name="Vanderstraeten L."/>
            <person name="Becker D."/>
            <person name="Lang D."/>
            <person name="Vosolsobe S."/>
            <person name="Rombauts S."/>
            <person name="Wilhelmsson P.K.I."/>
            <person name="Janitza P."/>
            <person name="Kern R."/>
            <person name="Heyl A."/>
            <person name="Rumpler F."/>
            <person name="Villalobos L.I.A.C."/>
            <person name="Clay J.M."/>
            <person name="Skokan R."/>
            <person name="Toyoda A."/>
            <person name="Suzuki Y."/>
            <person name="Kagoshima H."/>
            <person name="Schijlen E."/>
            <person name="Tajeshwar N."/>
            <person name="Catarino B."/>
            <person name="Hetherington A.J."/>
            <person name="Saltykova A."/>
            <person name="Bonnot C."/>
            <person name="Breuninger H."/>
            <person name="Symeonidi A."/>
            <person name="Radhakrishnan G.V."/>
            <person name="Van Nieuwerburgh F."/>
            <person name="Deforce D."/>
            <person name="Chang C."/>
            <person name="Karol K.G."/>
            <person name="Hedrich R."/>
            <person name="Ulvskov P."/>
            <person name="Glockner G."/>
            <person name="Delwiche C.F."/>
            <person name="Petrasek J."/>
            <person name="Van de Peer Y."/>
            <person name="Friml J."/>
            <person name="Beilby M."/>
            <person name="Dolan L."/>
            <person name="Kohara Y."/>
            <person name="Sugano S."/>
            <person name="Fujiyama A."/>
            <person name="Delaux P.-M."/>
            <person name="Quint M."/>
            <person name="TheiBen G."/>
            <person name="Hagemann M."/>
            <person name="Harholt J."/>
            <person name="Dunand C."/>
            <person name="Zachgo S."/>
            <person name="Langdale J."/>
            <person name="Maumus F."/>
            <person name="Straeten D.V.D."/>
            <person name="Gould S.B."/>
            <person name="Rensing S.A."/>
        </authorList>
    </citation>
    <scope>NUCLEOTIDE SEQUENCE [LARGE SCALE GENOMIC DNA]</scope>
    <source>
        <strain evidence="3 4">S276</strain>
    </source>
</reference>
<sequence length="976" mass="104471">MGTGAEGKGPTEGGGEDDVQELGASLERGAFKVGRTPHQTRPGATMDGRGKRRAGTAPAASVPDTKCLKQVRLDELYDPEWQATFDHLFLQWWYISGVPFERARMPEYRALTKHLQNMPRGMKPALPQYKRIAGSGIQAERAYIADKLRDIREQMQHTGATILTDGRKSLNSEPIVKFLTAGQAGALLFTTVRREVVDAETSDVVLQRWKKVFEKFGEKNINAIYTNSASVYVAAGRALCNDPDPDIHRIPWLPCSVHCCNLMLLDMVKDKIWAIELLTSARAIVRFIRSHGSALALFRIYNARADRDARADRVSGNAHIGEGTAGRARRGRELLYPCETRFTSVHIMMERDHRVALETMMLEGERARLPWERKLLGQAGWVRTQDEEVEYDPPTDPQAADEMEAEAWTDPEDLEQGGSDTRDAGEEFGGESDDGAASDMRSRDRQSHCRPDRMSPPLTRSVVARGRRLCDPRARTIKVTMEMPPMMRTTTTRERVMDSTFEMGASMGYRASTAVGRLRTGRGAPPLLLLAPVQWAGALAAGRDLVWRCLARWGACSDSDFAHHIGSVFGGVSSGMLTEAARASGHDQGEGDGVYCGGGHCREISSSTHDGLVDVVDGGGLHTEGHVVNRAYGEKEHEGVGLGGLCGPSDTGLPTTHEVHGGDGAAMTDAGGLLGCDGTEVEGDRVLVGVAAMEDVVANDPQDGPVVVDAVVVHRNKEERQVDSEDVIAATVKAHTPTMSPLERHTVGIDPVMGRSRHLSKRLWEAVPPSSFVPVSPPTLGGIGDIGRSMEMADLFEQLTGQRVIEPGGVSWGARSVAAGTRPACAGAVSGRGGKSGGSVVGGGCGPTIVGGRSGLLGGSVGGGEGSAAAATAGGRGHVQGCPSRLSKAKGKSVSWSGINRVTHKLKDAMPGITGERRDRGGRLTEMFADAAGWVRKGDRFEHPGVGSSCVAERQGDQMVAPPSRPPKAVAAQRDG</sequence>
<dbReference type="InterPro" id="IPR012337">
    <property type="entry name" value="RNaseH-like_sf"/>
</dbReference>
<proteinExistence type="predicted"/>
<dbReference type="EMBL" id="BFEA01000011">
    <property type="protein sequence ID" value="GBG60463.1"/>
    <property type="molecule type" value="Genomic_DNA"/>
</dbReference>
<feature type="region of interest" description="Disordered" evidence="1">
    <location>
        <begin position="408"/>
        <end position="461"/>
    </location>
</feature>
<evidence type="ECO:0000259" key="2">
    <source>
        <dbReference type="Pfam" id="PF04937"/>
    </source>
</evidence>
<dbReference type="AlphaFoldDB" id="A0A388JRR4"/>
<evidence type="ECO:0000256" key="1">
    <source>
        <dbReference type="SAM" id="MobiDB-lite"/>
    </source>
</evidence>
<feature type="compositionally biased region" description="Gly residues" evidence="1">
    <location>
        <begin position="1"/>
        <end position="13"/>
    </location>
</feature>
<feature type="domain" description="DUF659" evidence="2">
    <location>
        <begin position="127"/>
        <end position="283"/>
    </location>
</feature>
<comment type="caution">
    <text evidence="3">The sequence shown here is derived from an EMBL/GenBank/DDBJ whole genome shotgun (WGS) entry which is preliminary data.</text>
</comment>
<keyword evidence="4" id="KW-1185">Reference proteome</keyword>
<feature type="region of interest" description="Disordered" evidence="1">
    <location>
        <begin position="1"/>
        <end position="62"/>
    </location>
</feature>
<organism evidence="3 4">
    <name type="scientific">Chara braunii</name>
    <name type="common">Braun's stonewort</name>
    <dbReference type="NCBI Taxonomy" id="69332"/>
    <lineage>
        <taxon>Eukaryota</taxon>
        <taxon>Viridiplantae</taxon>
        <taxon>Streptophyta</taxon>
        <taxon>Charophyceae</taxon>
        <taxon>Charales</taxon>
        <taxon>Characeae</taxon>
        <taxon>Chara</taxon>
    </lineage>
</organism>
<feature type="compositionally biased region" description="Acidic residues" evidence="1">
    <location>
        <begin position="426"/>
        <end position="436"/>
    </location>
</feature>
<feature type="region of interest" description="Disordered" evidence="1">
    <location>
        <begin position="943"/>
        <end position="976"/>
    </location>
</feature>
<accession>A0A388JRR4</accession>
<dbReference type="InterPro" id="IPR007021">
    <property type="entry name" value="DUF659"/>
</dbReference>
<dbReference type="Pfam" id="PF04937">
    <property type="entry name" value="DUF659"/>
    <property type="match status" value="1"/>
</dbReference>
<dbReference type="SUPFAM" id="SSF53098">
    <property type="entry name" value="Ribonuclease H-like"/>
    <property type="match status" value="1"/>
</dbReference>
<dbReference type="Proteomes" id="UP000265515">
    <property type="component" value="Unassembled WGS sequence"/>
</dbReference>
<name>A0A388JRR4_CHABU</name>
<gene>
    <name evidence="3" type="ORF">CBR_g5637</name>
</gene>
<evidence type="ECO:0000313" key="3">
    <source>
        <dbReference type="EMBL" id="GBG60463.1"/>
    </source>
</evidence>
<protein>
    <recommendedName>
        <fullName evidence="2">DUF659 domain-containing protein</fullName>
    </recommendedName>
</protein>
<feature type="region of interest" description="Disordered" evidence="1">
    <location>
        <begin position="864"/>
        <end position="886"/>
    </location>
</feature>